<comment type="caution">
    <text evidence="2">The sequence shown here is derived from an EMBL/GenBank/DDBJ whole genome shotgun (WGS) entry which is preliminary data.</text>
</comment>
<gene>
    <name evidence="2" type="ORF">B0F90DRAFT_1734415</name>
</gene>
<keyword evidence="1" id="KW-0472">Membrane</keyword>
<feature type="non-terminal residue" evidence="2">
    <location>
        <position position="64"/>
    </location>
</feature>
<name>A0AAD4M3N2_9AGAM</name>
<feature type="transmembrane region" description="Helical" evidence="1">
    <location>
        <begin position="40"/>
        <end position="59"/>
    </location>
</feature>
<keyword evidence="1" id="KW-0812">Transmembrane</keyword>
<accession>A0AAD4M3N2</accession>
<protein>
    <submittedName>
        <fullName evidence="2">Uncharacterized protein</fullName>
    </submittedName>
</protein>
<sequence>MKLYQSLDPQTPQKPLNAIPQDTLRRFYGHTRRELKSSTCHMTIICNTIWLIFVLLSVFEMSEQ</sequence>
<reference evidence="2" key="1">
    <citation type="journal article" date="2022" name="New Phytol.">
        <title>Evolutionary transition to the ectomycorrhizal habit in the genomes of a hyperdiverse lineage of mushroom-forming fungi.</title>
        <authorList>
            <person name="Looney B."/>
            <person name="Miyauchi S."/>
            <person name="Morin E."/>
            <person name="Drula E."/>
            <person name="Courty P.E."/>
            <person name="Kohler A."/>
            <person name="Kuo A."/>
            <person name="LaButti K."/>
            <person name="Pangilinan J."/>
            <person name="Lipzen A."/>
            <person name="Riley R."/>
            <person name="Andreopoulos W."/>
            <person name="He G."/>
            <person name="Johnson J."/>
            <person name="Nolan M."/>
            <person name="Tritt A."/>
            <person name="Barry K.W."/>
            <person name="Grigoriev I.V."/>
            <person name="Nagy L.G."/>
            <person name="Hibbett D."/>
            <person name="Henrissat B."/>
            <person name="Matheny P.B."/>
            <person name="Labbe J."/>
            <person name="Martin F.M."/>
        </authorList>
    </citation>
    <scope>NUCLEOTIDE SEQUENCE</scope>
    <source>
        <strain evidence="2">BPL690</strain>
    </source>
</reference>
<proteinExistence type="predicted"/>
<dbReference type="EMBL" id="WTXG01000029">
    <property type="protein sequence ID" value="KAI0298413.1"/>
    <property type="molecule type" value="Genomic_DNA"/>
</dbReference>
<keyword evidence="3" id="KW-1185">Reference proteome</keyword>
<keyword evidence="1" id="KW-1133">Transmembrane helix</keyword>
<organism evidence="2 3">
    <name type="scientific">Multifurca ochricompacta</name>
    <dbReference type="NCBI Taxonomy" id="376703"/>
    <lineage>
        <taxon>Eukaryota</taxon>
        <taxon>Fungi</taxon>
        <taxon>Dikarya</taxon>
        <taxon>Basidiomycota</taxon>
        <taxon>Agaricomycotina</taxon>
        <taxon>Agaricomycetes</taxon>
        <taxon>Russulales</taxon>
        <taxon>Russulaceae</taxon>
        <taxon>Multifurca</taxon>
    </lineage>
</organism>
<dbReference type="AlphaFoldDB" id="A0AAD4M3N2"/>
<evidence type="ECO:0000313" key="3">
    <source>
        <dbReference type="Proteomes" id="UP001203297"/>
    </source>
</evidence>
<dbReference type="Proteomes" id="UP001203297">
    <property type="component" value="Unassembled WGS sequence"/>
</dbReference>
<evidence type="ECO:0000256" key="1">
    <source>
        <dbReference type="SAM" id="Phobius"/>
    </source>
</evidence>
<evidence type="ECO:0000313" key="2">
    <source>
        <dbReference type="EMBL" id="KAI0298413.1"/>
    </source>
</evidence>